<organism evidence="1">
    <name type="scientific">Oryza barthii</name>
    <dbReference type="NCBI Taxonomy" id="65489"/>
    <lineage>
        <taxon>Eukaryota</taxon>
        <taxon>Viridiplantae</taxon>
        <taxon>Streptophyta</taxon>
        <taxon>Embryophyta</taxon>
        <taxon>Tracheophyta</taxon>
        <taxon>Spermatophyta</taxon>
        <taxon>Magnoliopsida</taxon>
        <taxon>Liliopsida</taxon>
        <taxon>Poales</taxon>
        <taxon>Poaceae</taxon>
        <taxon>BOP clade</taxon>
        <taxon>Oryzoideae</taxon>
        <taxon>Oryzeae</taxon>
        <taxon>Oryzinae</taxon>
        <taxon>Oryza</taxon>
    </lineage>
</organism>
<dbReference type="EnsemblPlants" id="OBART01G17920.1">
    <property type="protein sequence ID" value="OBART01G17920.1"/>
    <property type="gene ID" value="OBART01G17920"/>
</dbReference>
<reference evidence="1" key="2">
    <citation type="submission" date="2015-03" db="UniProtKB">
        <authorList>
            <consortium name="EnsemblPlants"/>
        </authorList>
    </citation>
    <scope>IDENTIFICATION</scope>
</reference>
<accession>A0A0D3EPK9</accession>
<evidence type="ECO:0000313" key="1">
    <source>
        <dbReference type="EnsemblPlants" id="OBART01G17920.1"/>
    </source>
</evidence>
<dbReference type="Gramene" id="OBART01G17920.1">
    <property type="protein sequence ID" value="OBART01G17920.1"/>
    <property type="gene ID" value="OBART01G17920"/>
</dbReference>
<proteinExistence type="predicted"/>
<dbReference type="Proteomes" id="UP000026960">
    <property type="component" value="Chromosome 1"/>
</dbReference>
<dbReference type="AlphaFoldDB" id="A0A0D3EPK9"/>
<name>A0A0D3EPK9_9ORYZ</name>
<sequence length="60" mass="6503">MVEGDSEVKVVLCLLVLAMATPSGVVHLLEGIAIGALVQLHFKEILRRRSQSRDGSCQEV</sequence>
<dbReference type="HOGENOM" id="CLU_209963_0_0_1"/>
<protein>
    <submittedName>
        <fullName evidence="1">Uncharacterized protein</fullName>
    </submittedName>
</protein>
<dbReference type="PaxDb" id="65489-OBART01G17920.1"/>
<keyword evidence="2" id="KW-1185">Reference proteome</keyword>
<evidence type="ECO:0000313" key="2">
    <source>
        <dbReference type="Proteomes" id="UP000026960"/>
    </source>
</evidence>
<reference evidence="1" key="1">
    <citation type="journal article" date="2009" name="Rice">
        <title>De Novo Next Generation Sequencing of Plant Genomes.</title>
        <authorList>
            <person name="Rounsley S."/>
            <person name="Marri P.R."/>
            <person name="Yu Y."/>
            <person name="He R."/>
            <person name="Sisneros N."/>
            <person name="Goicoechea J.L."/>
            <person name="Lee S.J."/>
            <person name="Angelova A."/>
            <person name="Kudrna D."/>
            <person name="Luo M."/>
            <person name="Affourtit J."/>
            <person name="Desany B."/>
            <person name="Knight J."/>
            <person name="Niazi F."/>
            <person name="Egholm M."/>
            <person name="Wing R.A."/>
        </authorList>
    </citation>
    <scope>NUCLEOTIDE SEQUENCE [LARGE SCALE GENOMIC DNA]</scope>
    <source>
        <strain evidence="1">cv. IRGC 105608</strain>
    </source>
</reference>